<dbReference type="PANTHER" id="PTHR31600:SF2">
    <property type="entry name" value="GAMETE ENRICHED GENE 10 PROTEIN-RELATED"/>
    <property type="match status" value="1"/>
</dbReference>
<dbReference type="Proteomes" id="UP000009168">
    <property type="component" value="Unassembled WGS sequence"/>
</dbReference>
<evidence type="ECO:0000256" key="1">
    <source>
        <dbReference type="SAM" id="MobiDB-lite"/>
    </source>
</evidence>
<protein>
    <submittedName>
        <fullName evidence="3">Transmembrane protein, putative</fullName>
    </submittedName>
</protein>
<gene>
    <name evidence="3" type="ORF">TTHERM_00470850</name>
</gene>
<feature type="transmembrane region" description="Helical" evidence="2">
    <location>
        <begin position="110"/>
        <end position="132"/>
    </location>
</feature>
<feature type="transmembrane region" description="Helical" evidence="2">
    <location>
        <begin position="21"/>
        <end position="46"/>
    </location>
</feature>
<feature type="transmembrane region" description="Helical" evidence="2">
    <location>
        <begin position="1799"/>
        <end position="1822"/>
    </location>
</feature>
<feature type="transmembrane region" description="Helical" evidence="2">
    <location>
        <begin position="179"/>
        <end position="198"/>
    </location>
</feature>
<dbReference type="EMBL" id="GG662622">
    <property type="protein sequence ID" value="EAR85312.2"/>
    <property type="molecule type" value="Genomic_DNA"/>
</dbReference>
<name>I7M6J3_TETTS</name>
<feature type="transmembrane region" description="Helical" evidence="2">
    <location>
        <begin position="1562"/>
        <end position="1583"/>
    </location>
</feature>
<feature type="transmembrane region" description="Helical" evidence="2">
    <location>
        <begin position="76"/>
        <end position="98"/>
    </location>
</feature>
<dbReference type="RefSeq" id="XP_001032975.2">
    <property type="nucleotide sequence ID" value="XM_001032975.2"/>
</dbReference>
<keyword evidence="2" id="KW-1133">Transmembrane helix</keyword>
<dbReference type="KEGG" id="tet:TTHERM_00470850"/>
<feature type="region of interest" description="Disordered" evidence="1">
    <location>
        <begin position="1150"/>
        <end position="1176"/>
    </location>
</feature>
<feature type="transmembrane region" description="Helical" evidence="2">
    <location>
        <begin position="1226"/>
        <end position="1251"/>
    </location>
</feature>
<feature type="region of interest" description="Disordered" evidence="1">
    <location>
        <begin position="1499"/>
        <end position="1518"/>
    </location>
</feature>
<evidence type="ECO:0000256" key="2">
    <source>
        <dbReference type="SAM" id="Phobius"/>
    </source>
</evidence>
<keyword evidence="2 3" id="KW-0812">Transmembrane</keyword>
<evidence type="ECO:0000313" key="3">
    <source>
        <dbReference type="EMBL" id="EAR85312.2"/>
    </source>
</evidence>
<feature type="transmembrane region" description="Helical" evidence="2">
    <location>
        <begin position="138"/>
        <end position="159"/>
    </location>
</feature>
<reference evidence="4" key="1">
    <citation type="journal article" date="2006" name="PLoS Biol.">
        <title>Macronuclear genome sequence of the ciliate Tetrahymena thermophila, a model eukaryote.</title>
        <authorList>
            <person name="Eisen J.A."/>
            <person name="Coyne R.S."/>
            <person name="Wu M."/>
            <person name="Wu D."/>
            <person name="Thiagarajan M."/>
            <person name="Wortman J.R."/>
            <person name="Badger J.H."/>
            <person name="Ren Q."/>
            <person name="Amedeo P."/>
            <person name="Jones K.M."/>
            <person name="Tallon L.J."/>
            <person name="Delcher A.L."/>
            <person name="Salzberg S.L."/>
            <person name="Silva J.C."/>
            <person name="Haas B.J."/>
            <person name="Majoros W.H."/>
            <person name="Farzad M."/>
            <person name="Carlton J.M."/>
            <person name="Smith R.K. Jr."/>
            <person name="Garg J."/>
            <person name="Pearlman R.E."/>
            <person name="Karrer K.M."/>
            <person name="Sun L."/>
            <person name="Manning G."/>
            <person name="Elde N.C."/>
            <person name="Turkewitz A.P."/>
            <person name="Asai D.J."/>
            <person name="Wilkes D.E."/>
            <person name="Wang Y."/>
            <person name="Cai H."/>
            <person name="Collins K."/>
            <person name="Stewart B.A."/>
            <person name="Lee S.R."/>
            <person name="Wilamowska K."/>
            <person name="Weinberg Z."/>
            <person name="Ruzzo W.L."/>
            <person name="Wloga D."/>
            <person name="Gaertig J."/>
            <person name="Frankel J."/>
            <person name="Tsao C.-C."/>
            <person name="Gorovsky M.A."/>
            <person name="Keeling P.J."/>
            <person name="Waller R.F."/>
            <person name="Patron N.J."/>
            <person name="Cherry J.M."/>
            <person name="Stover N.A."/>
            <person name="Krieger C.J."/>
            <person name="del Toro C."/>
            <person name="Ryder H.F."/>
            <person name="Williamson S.C."/>
            <person name="Barbeau R.A."/>
            <person name="Hamilton E.P."/>
            <person name="Orias E."/>
        </authorList>
    </citation>
    <scope>NUCLEOTIDE SEQUENCE [LARGE SCALE GENOMIC DNA]</scope>
    <source>
        <strain evidence="4">SB210</strain>
    </source>
</reference>
<proteinExistence type="predicted"/>
<feature type="transmembrane region" description="Helical" evidence="2">
    <location>
        <begin position="204"/>
        <end position="221"/>
    </location>
</feature>
<feature type="transmembrane region" description="Helical" evidence="2">
    <location>
        <begin position="233"/>
        <end position="252"/>
    </location>
</feature>
<dbReference type="InterPro" id="IPR052994">
    <property type="entry name" value="Tiny_macrocysts_regulators"/>
</dbReference>
<feature type="transmembrane region" description="Helical" evidence="2">
    <location>
        <begin position="1431"/>
        <end position="1454"/>
    </location>
</feature>
<dbReference type="GeneID" id="7844969"/>
<keyword evidence="2" id="KW-0472">Membrane</keyword>
<sequence>MIIKEYYINQFYITFHSVKRNTLFAIVLLFFYLLCLIFLLAAQGVIDRIQKNDKQSFNEIRDSLYLDKTYGVWKSVIFVASISYNFVFFLAFLVDLATYKFKKQYKTEGIFMNIVSFLCKIYMNVIFIPSLWGSMINLPSPLAFINLIFTIFFGIAIELHDFDYCLFSNTSDKLSRIQLNSASVFKILIQVVLAFNNAVLQLDAQDFLCFLYICFSIACTLKYREYISFQIRNFKLMTEIAYLIVVTLAILLRSNLERVSFIFLMMSFSGFGYKFVQQNHKIQTNFEEGYIKLNEWIEQKNQNKILFYIQNVCKQLERFNSIDYFLNPYSYILETIASDHIIYCSNQKRCFCQFSQDVNLKDLSLKSQTKAQSVLESKFDDYINRKFLLTHIDQCFLQMKSWNIKNKTINNIDFYYINFLIEQCGIRANVLYQIELIKSQISTQSIFFQLYINYLVEKSKSNFEELDKRTNQLVLGLIFEETLLNAQEQFEKCVVLKLKLMSLLNTDFVDINEFQKFAINLFYMRISFKKKLQTLAKINYQNQNLKQLISLYLDILAFIDTQKSIIDKSKNHKEKAKASKIKKQNSGQYEQKSKIESRLSSYSNKSNIYDPFDKNVCAFFLKVRNSELGLIWRVQESFTSIYGFKNPLNQNINLIIPNSIHTLHNQKMKNFVSQIGLNNEQIIKLSFSIAATSQGFGLPIQLEVSVDHVSHFNEIGLVVITRVIDSEYHYLLLENKERHIKTNLTTKDFFELYLEQHYKLSEVSQLDICKIIPLLSYQYYLKNNDNQLKQTIAFLPSKNAEGQQARNYFKNKTSKLQKQDNLDLDVYSNNPDFEAFLIDFKLVRFSSSDFKSCILQINKFQKIRKQKDIQYELSLLREEVDKLLSNQGFQQEFNSEAYEQCFNKSFREQSKQENLQTFTKHTNQILSSERLFSNCLLSPNSTAINDTKRSMSQTSNVDYFLSANFKKTQFLKQQSDKSQDDATLSTQRIELQPNSIIQIPQSKISQTSKHVNSINQLLGFEEPTLKQDIFNQKIEEKDVNDESSGFNLEIKNVQSIRQKKATLETQSFAKDFNNSFQLGHLTARDHLNQNNSILTNPNQKSIHPFNNENIYIEYADIKSSPAIAQTQIQEMMQESDDQQNQQKRHNYLKQTTQGGDTTGRNYKQQQSGQQIDYVSSDNGNSSFQASKIKNSTKIRAAQSSIQSSQSSTQEALKTVEKKIMSIKTSFGLQILNLFGSLSVLLIVSMIIIQYISIQNAFSKAITDYQFVQWPMETSSETTLIKYSIQMILIFQQQLFPNFNSQWISLEKDNMQQIKQLSVSTYNLFRSQMDSNYDYSPYFLQITKDRITFINMQDYYSFPIKQYNITTGKSTFIQQYMSAHNSYYQFPDDYTNQAAIITDNYNLYKNLMDDLNVIIIDSSTKSLDSIQQNVQLLMILSITLSFSMVFLIIPINAYIQTQREEVLRLFSTISYTNIMKIASPSLIFLQSMTQTTFSKGINSKNVQNKRQDSIKRQSQSQVRNTAQLNKKRNEFLINQTAKEIICRNLEISQKKKNTSLTNSLPKVTLKICLGLCVLFVIIITIPIINQILAQNFKDEQKVTINFIHSLFNLKNSLCESIYFTYATIYSNFKLQQGALYNSQVFEQMAPQILNLAENNLQDFSAKVSDSQQQTRYGQIDYEKFFYPVLQQDICQTLKANPNFSQNTKYNINLSICDQQQNFILKKGLQTASKYYITQLNSAFQTSVSADQANYYKIMQSWQTDFDIKNFDSFFKFMTSVINSLSDFITQKGNSYINQMQLTEIILTVLQISILVIVYYFGWITFYYRTQFEMNQTRRLLSLIDIQIIMDNSYMLSYLNKIK</sequence>
<evidence type="ECO:0000313" key="4">
    <source>
        <dbReference type="Proteomes" id="UP000009168"/>
    </source>
</evidence>
<dbReference type="PANTHER" id="PTHR31600">
    <property type="entry name" value="TINY MACROCYSTS PROTEIN B-RELATED"/>
    <property type="match status" value="1"/>
</dbReference>
<keyword evidence="4" id="KW-1185">Reference proteome</keyword>
<organism evidence="3 4">
    <name type="scientific">Tetrahymena thermophila (strain SB210)</name>
    <dbReference type="NCBI Taxonomy" id="312017"/>
    <lineage>
        <taxon>Eukaryota</taxon>
        <taxon>Sar</taxon>
        <taxon>Alveolata</taxon>
        <taxon>Ciliophora</taxon>
        <taxon>Intramacronucleata</taxon>
        <taxon>Oligohymenophorea</taxon>
        <taxon>Hymenostomatida</taxon>
        <taxon>Tetrahymenina</taxon>
        <taxon>Tetrahymenidae</taxon>
        <taxon>Tetrahymena</taxon>
    </lineage>
</organism>
<accession>I7M6J3</accession>
<dbReference type="InParanoid" id="I7M6J3"/>